<keyword evidence="2" id="KW-1185">Reference proteome</keyword>
<evidence type="ECO:0000313" key="2">
    <source>
        <dbReference type="Proteomes" id="UP000309848"/>
    </source>
</evidence>
<name>A0A4S1WVK9_9SPHN</name>
<dbReference type="EMBL" id="SRXU01000001">
    <property type="protein sequence ID" value="TGX46447.1"/>
    <property type="molecule type" value="Genomic_DNA"/>
</dbReference>
<dbReference type="AlphaFoldDB" id="A0A4S1WVK9"/>
<sequence length="225" mass="23858">MFALLALLVTQKIEPPRIDPCNEYAGLGYAVAYSPAVPRQGDTLELTGYSVRFNGGPVEPVPAKCVRDWKVEGEGVKLLRGGRIAIDAKAVPGTEIRFSAQIGGEQGGRGYGSFKIIGLDQKVLSGTFGVRTQERCDTPKIAEMSFSAEGYYSYTLPEHMVETMVSGSGRYRWDGDTGKLELGGTAEPFAAQRTGTAKWIDGALVLEGVDPGGSSGSCRITLGGG</sequence>
<reference evidence="1 2" key="1">
    <citation type="submission" date="2019-04" db="EMBL/GenBank/DDBJ databases">
        <title>Sphingomonas psychrotolerans sp. nov., isolated from soil in the Tianshan Mountains, Xinjiang, China.</title>
        <authorList>
            <person name="Luo Y."/>
            <person name="Sheng H."/>
        </authorList>
    </citation>
    <scope>NUCLEOTIDE SEQUENCE [LARGE SCALE GENOMIC DNA]</scope>
    <source>
        <strain evidence="1 2">KIS18-15</strain>
    </source>
</reference>
<gene>
    <name evidence="1" type="ORF">E5A74_04690</name>
</gene>
<dbReference type="RefSeq" id="WP_135983059.1">
    <property type="nucleotide sequence ID" value="NZ_JAASQM010000001.1"/>
</dbReference>
<accession>A0A4S1WVK9</accession>
<proteinExistence type="predicted"/>
<organism evidence="1 2">
    <name type="scientific">Sphingomonas naasensis</name>
    <dbReference type="NCBI Taxonomy" id="1344951"/>
    <lineage>
        <taxon>Bacteria</taxon>
        <taxon>Pseudomonadati</taxon>
        <taxon>Pseudomonadota</taxon>
        <taxon>Alphaproteobacteria</taxon>
        <taxon>Sphingomonadales</taxon>
        <taxon>Sphingomonadaceae</taxon>
        <taxon>Sphingomonas</taxon>
    </lineage>
</organism>
<comment type="caution">
    <text evidence="1">The sequence shown here is derived from an EMBL/GenBank/DDBJ whole genome shotgun (WGS) entry which is preliminary data.</text>
</comment>
<dbReference type="Proteomes" id="UP000309848">
    <property type="component" value="Unassembled WGS sequence"/>
</dbReference>
<evidence type="ECO:0000313" key="1">
    <source>
        <dbReference type="EMBL" id="TGX46447.1"/>
    </source>
</evidence>
<protein>
    <submittedName>
        <fullName evidence="1">Uncharacterized protein</fullName>
    </submittedName>
</protein>